<gene>
    <name evidence="7" type="ORF">HJ583_010025</name>
</gene>
<comment type="subcellular location">
    <subcellularLocation>
        <location evidence="1">Periplasm</location>
    </subcellularLocation>
</comment>
<accession>A0ABX2IM17</accession>
<dbReference type="Proteomes" id="UP000778523">
    <property type="component" value="Unassembled WGS sequence"/>
</dbReference>
<dbReference type="InterPro" id="IPR052211">
    <property type="entry name" value="Cpx_auxiliary_protein"/>
</dbReference>
<evidence type="ECO:0000313" key="8">
    <source>
        <dbReference type="Proteomes" id="UP000778523"/>
    </source>
</evidence>
<reference evidence="7 8" key="1">
    <citation type="submission" date="2020-06" db="EMBL/GenBank/DDBJ databases">
        <title>Draft genome of Uliginosibacterium sp. IMCC34675.</title>
        <authorList>
            <person name="Song J."/>
        </authorList>
    </citation>
    <scope>NUCLEOTIDE SEQUENCE [LARGE SCALE GENOMIC DNA]</scope>
    <source>
        <strain evidence="7 8">IMCC34675</strain>
    </source>
</reference>
<keyword evidence="3 6" id="KW-0732">Signal</keyword>
<evidence type="ECO:0000256" key="6">
    <source>
        <dbReference type="SAM" id="SignalP"/>
    </source>
</evidence>
<comment type="caution">
    <text evidence="7">The sequence shown here is derived from an EMBL/GenBank/DDBJ whole genome shotgun (WGS) entry which is preliminary data.</text>
</comment>
<organism evidence="7 8">
    <name type="scientific">Uliginosibacterium aquaticum</name>
    <dbReference type="NCBI Taxonomy" id="2731212"/>
    <lineage>
        <taxon>Bacteria</taxon>
        <taxon>Pseudomonadati</taxon>
        <taxon>Pseudomonadota</taxon>
        <taxon>Betaproteobacteria</taxon>
        <taxon>Rhodocyclales</taxon>
        <taxon>Zoogloeaceae</taxon>
        <taxon>Uliginosibacterium</taxon>
    </lineage>
</organism>
<evidence type="ECO:0000256" key="5">
    <source>
        <dbReference type="SAM" id="MobiDB-lite"/>
    </source>
</evidence>
<evidence type="ECO:0000313" key="7">
    <source>
        <dbReference type="EMBL" id="NSL55361.1"/>
    </source>
</evidence>
<feature type="signal peptide" evidence="6">
    <location>
        <begin position="1"/>
        <end position="24"/>
    </location>
</feature>
<feature type="chain" id="PRO_5046679091" evidence="6">
    <location>
        <begin position="25"/>
        <end position="170"/>
    </location>
</feature>
<dbReference type="Pfam" id="PF07813">
    <property type="entry name" value="LTXXQ"/>
    <property type="match status" value="1"/>
</dbReference>
<evidence type="ECO:0000256" key="3">
    <source>
        <dbReference type="ARBA" id="ARBA00022729"/>
    </source>
</evidence>
<feature type="region of interest" description="Disordered" evidence="5">
    <location>
        <begin position="130"/>
        <end position="170"/>
    </location>
</feature>
<keyword evidence="4" id="KW-0574">Periplasm</keyword>
<keyword evidence="8" id="KW-1185">Reference proteome</keyword>
<sequence>MSAVKNLWRSLMLASLCTAPAAFAEMPPMRAPHEAFMPGMGAAALPPRAALEQLDLSEAQQDKLFQLHHQQAPAIHAQRKAERKAHEALQALIGTAEFTAAKARELAQAEAQARAELVLLQAQAEHQFLSLLSPEQRKALDSGRARDPGRPGEGPRGGGDQPPAPRGERR</sequence>
<feature type="compositionally biased region" description="Gly residues" evidence="5">
    <location>
        <begin position="151"/>
        <end position="160"/>
    </location>
</feature>
<dbReference type="RefSeq" id="WP_170021781.1">
    <property type="nucleotide sequence ID" value="NZ_JABCSC020000002.1"/>
</dbReference>
<dbReference type="PANTHER" id="PTHR38102">
    <property type="entry name" value="PERIPLASMIC CHAPERONE SPY"/>
    <property type="match status" value="1"/>
</dbReference>
<proteinExistence type="inferred from homology"/>
<protein>
    <submittedName>
        <fullName evidence="7">Spy/CpxP family protein refolding chaperone</fullName>
    </submittedName>
</protein>
<dbReference type="InterPro" id="IPR012899">
    <property type="entry name" value="LTXXQ"/>
</dbReference>
<name>A0ABX2IM17_9RHOO</name>
<dbReference type="PANTHER" id="PTHR38102:SF1">
    <property type="entry name" value="PERIPLASMIC CHAPERONE SPY"/>
    <property type="match status" value="1"/>
</dbReference>
<feature type="compositionally biased region" description="Basic and acidic residues" evidence="5">
    <location>
        <begin position="135"/>
        <end position="150"/>
    </location>
</feature>
<evidence type="ECO:0000256" key="1">
    <source>
        <dbReference type="ARBA" id="ARBA00004418"/>
    </source>
</evidence>
<evidence type="ECO:0000256" key="2">
    <source>
        <dbReference type="ARBA" id="ARBA00008441"/>
    </source>
</evidence>
<dbReference type="Gene3D" id="1.20.120.1490">
    <property type="match status" value="1"/>
</dbReference>
<comment type="similarity">
    <text evidence="2">Belongs to the CpxP/Spy family.</text>
</comment>
<dbReference type="EMBL" id="JABCSC020000002">
    <property type="protein sequence ID" value="NSL55361.1"/>
    <property type="molecule type" value="Genomic_DNA"/>
</dbReference>
<evidence type="ECO:0000256" key="4">
    <source>
        <dbReference type="ARBA" id="ARBA00022764"/>
    </source>
</evidence>